<protein>
    <submittedName>
        <fullName evidence="3">Nucleotidyltransferase family protein</fullName>
    </submittedName>
</protein>
<reference evidence="3" key="1">
    <citation type="submission" date="2020-11" db="EMBL/GenBank/DDBJ databases">
        <authorList>
            <person name="Kim M.K."/>
        </authorList>
    </citation>
    <scope>NUCLEOTIDE SEQUENCE</scope>
    <source>
        <strain evidence="3">BT350</strain>
    </source>
</reference>
<keyword evidence="1" id="KW-0460">Magnesium</keyword>
<dbReference type="RefSeq" id="WP_196273455.1">
    <property type="nucleotide sequence ID" value="NZ_JADQDO010000014.1"/>
</dbReference>
<dbReference type="InterPro" id="IPR025877">
    <property type="entry name" value="MobA-like_NTP_Trfase"/>
</dbReference>
<dbReference type="Pfam" id="PF12804">
    <property type="entry name" value="NTP_transf_3"/>
    <property type="match status" value="1"/>
</dbReference>
<organism evidence="3 4">
    <name type="scientific">Microvirga alba</name>
    <dbReference type="NCBI Taxonomy" id="2791025"/>
    <lineage>
        <taxon>Bacteria</taxon>
        <taxon>Pseudomonadati</taxon>
        <taxon>Pseudomonadota</taxon>
        <taxon>Alphaproteobacteria</taxon>
        <taxon>Hyphomicrobiales</taxon>
        <taxon>Methylobacteriaceae</taxon>
        <taxon>Microvirga</taxon>
    </lineage>
</organism>
<sequence>MSGVAAIVLAAGRGTRFGQEPKLLARLGGKPLVRHVVEAAVISIADPVIVVTGHRADEIEDSLKGLPTQVIRNASFAEGLSTSLKAGFAALPPKSKAAVILLGDMPLIKAGLIDTLVNRWREMGEPAALVPTLNGQRGNPVVLSRELEDMIKGLSGDVGVGPGLRGRTGVLEWPTTDPTILQDVDTSEEIHKLEL</sequence>
<dbReference type="CDD" id="cd04182">
    <property type="entry name" value="GT_2_like_f"/>
    <property type="match status" value="1"/>
</dbReference>
<dbReference type="GO" id="GO:0016779">
    <property type="term" value="F:nucleotidyltransferase activity"/>
    <property type="evidence" value="ECO:0007669"/>
    <property type="project" value="UniProtKB-ARBA"/>
</dbReference>
<dbReference type="EMBL" id="JADQDO010000014">
    <property type="protein sequence ID" value="MBF9235460.1"/>
    <property type="molecule type" value="Genomic_DNA"/>
</dbReference>
<keyword evidence="4" id="KW-1185">Reference proteome</keyword>
<dbReference type="AlphaFoldDB" id="A0A931FQ44"/>
<comment type="caution">
    <text evidence="3">The sequence shown here is derived from an EMBL/GenBank/DDBJ whole genome shotgun (WGS) entry which is preliminary data.</text>
</comment>
<accession>A0A931FQ44</accession>
<dbReference type="Proteomes" id="UP000599312">
    <property type="component" value="Unassembled WGS sequence"/>
</dbReference>
<dbReference type="PANTHER" id="PTHR43777:SF1">
    <property type="entry name" value="MOLYBDENUM COFACTOR CYTIDYLYLTRANSFERASE"/>
    <property type="match status" value="1"/>
</dbReference>
<dbReference type="Gene3D" id="3.90.550.10">
    <property type="entry name" value="Spore Coat Polysaccharide Biosynthesis Protein SpsA, Chain A"/>
    <property type="match status" value="1"/>
</dbReference>
<dbReference type="SUPFAM" id="SSF53448">
    <property type="entry name" value="Nucleotide-diphospho-sugar transferases"/>
    <property type="match status" value="1"/>
</dbReference>
<evidence type="ECO:0000259" key="2">
    <source>
        <dbReference type="Pfam" id="PF12804"/>
    </source>
</evidence>
<evidence type="ECO:0000313" key="3">
    <source>
        <dbReference type="EMBL" id="MBF9235460.1"/>
    </source>
</evidence>
<evidence type="ECO:0000313" key="4">
    <source>
        <dbReference type="Proteomes" id="UP000599312"/>
    </source>
</evidence>
<name>A0A931FQ44_9HYPH</name>
<evidence type="ECO:0000256" key="1">
    <source>
        <dbReference type="ARBA" id="ARBA00022842"/>
    </source>
</evidence>
<gene>
    <name evidence="3" type="ORF">I2H38_19025</name>
</gene>
<feature type="domain" description="MobA-like NTP transferase" evidence="2">
    <location>
        <begin position="6"/>
        <end position="160"/>
    </location>
</feature>
<dbReference type="InterPro" id="IPR029044">
    <property type="entry name" value="Nucleotide-diphossugar_trans"/>
</dbReference>
<dbReference type="PANTHER" id="PTHR43777">
    <property type="entry name" value="MOLYBDENUM COFACTOR CYTIDYLYLTRANSFERASE"/>
    <property type="match status" value="1"/>
</dbReference>
<proteinExistence type="predicted"/>